<dbReference type="InterPro" id="IPR001646">
    <property type="entry name" value="5peptide_repeat"/>
</dbReference>
<comment type="caution">
    <text evidence="1">The sequence shown here is derived from an EMBL/GenBank/DDBJ whole genome shotgun (WGS) entry which is preliminary data.</text>
</comment>
<dbReference type="OrthoDB" id="154708at2"/>
<evidence type="ECO:0008006" key="3">
    <source>
        <dbReference type="Google" id="ProtNLM"/>
    </source>
</evidence>
<dbReference type="SUPFAM" id="SSF141571">
    <property type="entry name" value="Pentapeptide repeat-like"/>
    <property type="match status" value="1"/>
</dbReference>
<dbReference type="AlphaFoldDB" id="A0A1E5G178"/>
<protein>
    <recommendedName>
        <fullName evidence="3">Oxetanocin A resistance protein</fullName>
    </recommendedName>
</protein>
<dbReference type="Pfam" id="PF00805">
    <property type="entry name" value="Pentapeptide"/>
    <property type="match status" value="1"/>
</dbReference>
<organism evidence="1 2">
    <name type="scientific">Desulfuribacillus alkaliarsenatis</name>
    <dbReference type="NCBI Taxonomy" id="766136"/>
    <lineage>
        <taxon>Bacteria</taxon>
        <taxon>Bacillati</taxon>
        <taxon>Bacillota</taxon>
        <taxon>Desulfuribacillia</taxon>
        <taxon>Desulfuribacillales</taxon>
        <taxon>Desulfuribacillaceae</taxon>
        <taxon>Desulfuribacillus</taxon>
    </lineage>
</organism>
<evidence type="ECO:0000313" key="1">
    <source>
        <dbReference type="EMBL" id="OEF96664.1"/>
    </source>
</evidence>
<reference evidence="1 2" key="1">
    <citation type="submission" date="2016-09" db="EMBL/GenBank/DDBJ databases">
        <title>Draft genome sequence for the type strain of Desulfuribacillus alkaliarsenatis AHT28, an obligately anaerobic, sulfidogenic bacterium isolated from Russian soda lake sediments.</title>
        <authorList>
            <person name="Abin C.A."/>
            <person name="Hollibaugh J.T."/>
        </authorList>
    </citation>
    <scope>NUCLEOTIDE SEQUENCE [LARGE SCALE GENOMIC DNA]</scope>
    <source>
        <strain evidence="1 2">AHT28</strain>
    </source>
</reference>
<dbReference type="Proteomes" id="UP000094296">
    <property type="component" value="Unassembled WGS sequence"/>
</dbReference>
<keyword evidence="2" id="KW-1185">Reference proteome</keyword>
<dbReference type="EMBL" id="MIJE01000030">
    <property type="protein sequence ID" value="OEF96664.1"/>
    <property type="molecule type" value="Genomic_DNA"/>
</dbReference>
<dbReference type="STRING" id="766136.BHF68_06180"/>
<dbReference type="Gene3D" id="2.160.20.80">
    <property type="entry name" value="E3 ubiquitin-protein ligase SopA"/>
    <property type="match status" value="1"/>
</dbReference>
<evidence type="ECO:0000313" key="2">
    <source>
        <dbReference type="Proteomes" id="UP000094296"/>
    </source>
</evidence>
<gene>
    <name evidence="1" type="ORF">BHF68_06180</name>
</gene>
<sequence length="274" mass="30959">MFNELKSDCINCFGLCCVALPYGKSSDFPFNKDGGNPCRNLCSNNLCTIHNQLREKGFRGCVSYECFGAGQHVSQSIYKGKDWREDAERAEEMFAVFPLAQQLYEMLWYLQQTLTLKETQSLHSSLQKIYEETIELTIKKPEEILIIDITAHRSKVNDLLIDSSEMYRANRNKKGKKNGLKKKSDYLGANLKGFNLQGEDFRGKLMIASNLSQSDLRGADFIGADLRDADLRGADLSEVLFLTQSQINSAVGDVHTKIPSNLERPSHWVNKNVS</sequence>
<proteinExistence type="predicted"/>
<accession>A0A1E5G178</accession>
<dbReference type="RefSeq" id="WP_069643246.1">
    <property type="nucleotide sequence ID" value="NZ_MIJE01000030.1"/>
</dbReference>
<name>A0A1E5G178_9FIRM</name>